<comment type="similarity">
    <text evidence="1 5 6">Belongs to the peptidase S8 family.</text>
</comment>
<dbReference type="PANTHER" id="PTHR43806">
    <property type="entry name" value="PEPTIDASE S8"/>
    <property type="match status" value="1"/>
</dbReference>
<dbReference type="AlphaFoldDB" id="A0A3N1GEY2"/>
<evidence type="ECO:0000256" key="5">
    <source>
        <dbReference type="PROSITE-ProRule" id="PRU01240"/>
    </source>
</evidence>
<keyword evidence="2 5" id="KW-0645">Protease</keyword>
<dbReference type="PANTHER" id="PTHR43806:SF11">
    <property type="entry name" value="CEREVISIN-RELATED"/>
    <property type="match status" value="1"/>
</dbReference>
<dbReference type="GO" id="GO:0004252">
    <property type="term" value="F:serine-type endopeptidase activity"/>
    <property type="evidence" value="ECO:0007669"/>
    <property type="project" value="UniProtKB-UniRule"/>
</dbReference>
<protein>
    <submittedName>
        <fullName evidence="10">Peptidase inhibitor I9</fullName>
    </submittedName>
</protein>
<feature type="domain" description="Inhibitor I9" evidence="9">
    <location>
        <begin position="57"/>
        <end position="123"/>
    </location>
</feature>
<dbReference type="InterPro" id="IPR050131">
    <property type="entry name" value="Peptidase_S8_subtilisin-like"/>
</dbReference>
<dbReference type="SUPFAM" id="SSF54897">
    <property type="entry name" value="Protease propeptides/inhibitors"/>
    <property type="match status" value="1"/>
</dbReference>
<dbReference type="PROSITE" id="PS51892">
    <property type="entry name" value="SUBTILASE"/>
    <property type="match status" value="1"/>
</dbReference>
<dbReference type="PROSITE" id="PS00138">
    <property type="entry name" value="SUBTILASE_SER"/>
    <property type="match status" value="1"/>
</dbReference>
<dbReference type="InterPro" id="IPR015500">
    <property type="entry name" value="Peptidase_S8_subtilisin-rel"/>
</dbReference>
<keyword evidence="3 5" id="KW-0378">Hydrolase</keyword>
<dbReference type="InterPro" id="IPR023827">
    <property type="entry name" value="Peptidase_S8_Asp-AS"/>
</dbReference>
<dbReference type="GO" id="GO:0005615">
    <property type="term" value="C:extracellular space"/>
    <property type="evidence" value="ECO:0007669"/>
    <property type="project" value="TreeGrafter"/>
</dbReference>
<dbReference type="InterPro" id="IPR010259">
    <property type="entry name" value="S8pro/Inhibitor_I9"/>
</dbReference>
<dbReference type="InterPro" id="IPR006311">
    <property type="entry name" value="TAT_signal"/>
</dbReference>
<dbReference type="InterPro" id="IPR037045">
    <property type="entry name" value="S8pro/Inhibitor_I9_sf"/>
</dbReference>
<dbReference type="Pfam" id="PF05922">
    <property type="entry name" value="Inhibitor_I9"/>
    <property type="match status" value="1"/>
</dbReference>
<feature type="chain" id="PRO_5018107503" evidence="7">
    <location>
        <begin position="34"/>
        <end position="402"/>
    </location>
</feature>
<evidence type="ECO:0000256" key="4">
    <source>
        <dbReference type="ARBA" id="ARBA00022825"/>
    </source>
</evidence>
<name>A0A3N1GEY2_9ACTN</name>
<dbReference type="InterPro" id="IPR022398">
    <property type="entry name" value="Peptidase_S8_His-AS"/>
</dbReference>
<dbReference type="InterPro" id="IPR036852">
    <property type="entry name" value="Peptidase_S8/S53_dom_sf"/>
</dbReference>
<dbReference type="InterPro" id="IPR000209">
    <property type="entry name" value="Peptidase_S8/S53_dom"/>
</dbReference>
<evidence type="ECO:0000259" key="8">
    <source>
        <dbReference type="Pfam" id="PF00082"/>
    </source>
</evidence>
<feature type="active site" description="Charge relay system" evidence="5">
    <location>
        <position position="348"/>
    </location>
</feature>
<gene>
    <name evidence="10" type="ORF">EDD30_1647</name>
</gene>
<evidence type="ECO:0000256" key="2">
    <source>
        <dbReference type="ARBA" id="ARBA00022670"/>
    </source>
</evidence>
<dbReference type="Gene3D" id="3.40.50.200">
    <property type="entry name" value="Peptidase S8/S53 domain"/>
    <property type="match status" value="1"/>
</dbReference>
<evidence type="ECO:0000256" key="3">
    <source>
        <dbReference type="ARBA" id="ARBA00022801"/>
    </source>
</evidence>
<dbReference type="Gene3D" id="3.30.70.80">
    <property type="entry name" value="Peptidase S8 propeptide/proteinase inhibitor I9"/>
    <property type="match status" value="1"/>
</dbReference>
<proteinExistence type="inferred from homology"/>
<feature type="signal peptide" evidence="7">
    <location>
        <begin position="1"/>
        <end position="33"/>
    </location>
</feature>
<evidence type="ECO:0000313" key="10">
    <source>
        <dbReference type="EMBL" id="ROP28869.1"/>
    </source>
</evidence>
<dbReference type="InterPro" id="IPR023828">
    <property type="entry name" value="Peptidase_S8_Ser-AS"/>
</dbReference>
<dbReference type="PROSITE" id="PS51318">
    <property type="entry name" value="TAT"/>
    <property type="match status" value="1"/>
</dbReference>
<dbReference type="PRINTS" id="PR00723">
    <property type="entry name" value="SUBTILISIN"/>
</dbReference>
<comment type="caution">
    <text evidence="10">The sequence shown here is derived from an EMBL/GenBank/DDBJ whole genome shotgun (WGS) entry which is preliminary data.</text>
</comment>
<sequence>MRDRRKMTRRVWGATTVAAGALAAAGVVMPASATTTPQPEAAGTVQGAGAADAVADRYIVVLKPGADKVSAAATRLADRHDGTVQRTFSHALRGFSATMSAAEAQRLAADKSVASVQQVRRLHTMDTQTDAGWGLDRIDQAALPLDKSYTYPSTGKSVHAYVVDTGIRTSHEDFGGRAESGFDAIDGGTADDCNGHGTHVAGTIGGTKYGIAKEVKLVAVRVLNCEGSGTTEQVVAGIDWVAGNAVKPAVANMSLGGGVDAAIDSAVKGAVSSGITFVVAAGNENADACEGSPSGVAEAITVGATADTDARADFSNFGKCLDVFAPGQDIASAWMDDDTATKTISGTSMASPHVAGAAALVLDAKAEASPAEVATALTDAATGDVVTSPGTGSTTKLLRVGS</sequence>
<keyword evidence="7" id="KW-0732">Signal</keyword>
<organism evidence="10 11">
    <name type="scientific">Couchioplanes caeruleus</name>
    <dbReference type="NCBI Taxonomy" id="56438"/>
    <lineage>
        <taxon>Bacteria</taxon>
        <taxon>Bacillati</taxon>
        <taxon>Actinomycetota</taxon>
        <taxon>Actinomycetes</taxon>
        <taxon>Micromonosporales</taxon>
        <taxon>Micromonosporaceae</taxon>
        <taxon>Couchioplanes</taxon>
    </lineage>
</organism>
<evidence type="ECO:0000256" key="7">
    <source>
        <dbReference type="SAM" id="SignalP"/>
    </source>
</evidence>
<feature type="active site" description="Charge relay system" evidence="5">
    <location>
        <position position="164"/>
    </location>
</feature>
<dbReference type="CDD" id="cd04077">
    <property type="entry name" value="Peptidases_S8_PCSK9_ProteinaseK_like"/>
    <property type="match status" value="1"/>
</dbReference>
<dbReference type="PROSITE" id="PS00137">
    <property type="entry name" value="SUBTILASE_HIS"/>
    <property type="match status" value="1"/>
</dbReference>
<dbReference type="EMBL" id="RJKL01000001">
    <property type="protein sequence ID" value="ROP28869.1"/>
    <property type="molecule type" value="Genomic_DNA"/>
</dbReference>
<evidence type="ECO:0000313" key="11">
    <source>
        <dbReference type="Proteomes" id="UP000271683"/>
    </source>
</evidence>
<evidence type="ECO:0000256" key="6">
    <source>
        <dbReference type="RuleBase" id="RU003355"/>
    </source>
</evidence>
<feature type="active site" description="Charge relay system" evidence="5">
    <location>
        <position position="196"/>
    </location>
</feature>
<accession>A0A3N1GEY2</accession>
<keyword evidence="4 5" id="KW-0720">Serine protease</keyword>
<dbReference type="PROSITE" id="PS00136">
    <property type="entry name" value="SUBTILASE_ASP"/>
    <property type="match status" value="1"/>
</dbReference>
<feature type="domain" description="Peptidase S8/S53" evidence="8">
    <location>
        <begin position="162"/>
        <end position="382"/>
    </location>
</feature>
<dbReference type="Pfam" id="PF00082">
    <property type="entry name" value="Peptidase_S8"/>
    <property type="match status" value="1"/>
</dbReference>
<evidence type="ECO:0000259" key="9">
    <source>
        <dbReference type="Pfam" id="PF05922"/>
    </source>
</evidence>
<dbReference type="SUPFAM" id="SSF52743">
    <property type="entry name" value="Subtilisin-like"/>
    <property type="match status" value="1"/>
</dbReference>
<reference evidence="10 11" key="1">
    <citation type="submission" date="2018-11" db="EMBL/GenBank/DDBJ databases">
        <title>Sequencing the genomes of 1000 actinobacteria strains.</title>
        <authorList>
            <person name="Klenk H.-P."/>
        </authorList>
    </citation>
    <scope>NUCLEOTIDE SEQUENCE [LARGE SCALE GENOMIC DNA]</scope>
    <source>
        <strain evidence="10 11">DSM 43634</strain>
    </source>
</reference>
<dbReference type="Proteomes" id="UP000271683">
    <property type="component" value="Unassembled WGS sequence"/>
</dbReference>
<evidence type="ECO:0000256" key="1">
    <source>
        <dbReference type="ARBA" id="ARBA00011073"/>
    </source>
</evidence>
<dbReference type="GO" id="GO:0006508">
    <property type="term" value="P:proteolysis"/>
    <property type="evidence" value="ECO:0007669"/>
    <property type="project" value="UniProtKB-KW"/>
</dbReference>
<dbReference type="FunFam" id="3.40.50.200:FF:000014">
    <property type="entry name" value="Proteinase K"/>
    <property type="match status" value="1"/>
</dbReference>
<dbReference type="InterPro" id="IPR034193">
    <property type="entry name" value="PCSK9_ProteinaseK-like"/>
</dbReference>